<keyword evidence="5" id="KW-0863">Zinc-finger</keyword>
<organism evidence="11 12">
    <name type="scientific">Byssothecium circinans</name>
    <dbReference type="NCBI Taxonomy" id="147558"/>
    <lineage>
        <taxon>Eukaryota</taxon>
        <taxon>Fungi</taxon>
        <taxon>Dikarya</taxon>
        <taxon>Ascomycota</taxon>
        <taxon>Pezizomycotina</taxon>
        <taxon>Dothideomycetes</taxon>
        <taxon>Pleosporomycetidae</taxon>
        <taxon>Pleosporales</taxon>
        <taxon>Massarineae</taxon>
        <taxon>Massarinaceae</taxon>
        <taxon>Byssothecium</taxon>
    </lineage>
</organism>
<feature type="domain" description="MCM10 OB-fold" evidence="10">
    <location>
        <begin position="337"/>
        <end position="479"/>
    </location>
</feature>
<keyword evidence="4" id="KW-0479">Metal-binding</keyword>
<evidence type="ECO:0000256" key="3">
    <source>
        <dbReference type="ARBA" id="ARBA00022705"/>
    </source>
</evidence>
<feature type="compositionally biased region" description="Basic and acidic residues" evidence="8">
    <location>
        <begin position="34"/>
        <end position="43"/>
    </location>
</feature>
<dbReference type="OrthoDB" id="202825at2759"/>
<feature type="region of interest" description="Disordered" evidence="8">
    <location>
        <begin position="722"/>
        <end position="754"/>
    </location>
</feature>
<name>A0A6A5U518_9PLEO</name>
<dbReference type="InterPro" id="IPR015408">
    <property type="entry name" value="Znf_Mcm10/DnaG"/>
</dbReference>
<dbReference type="GO" id="GO:0008270">
    <property type="term" value="F:zinc ion binding"/>
    <property type="evidence" value="ECO:0007669"/>
    <property type="project" value="UniProtKB-KW"/>
</dbReference>
<sequence length="781" mass="86402">MIVRESPKKAQKPAQNWPPRSPHEALLASPSGRRKYEQRRERNSVSPSPVKRRPMSRGQPDLEDDEEDEDEETLQLQLQAIEARLKIKKLQKARQTADGDNESSGIPSRPSTSTSFRRFDPPRPQSEVQVPVSPIRNRRTQEEQRSPARVLLGIDKGLRAQDVSLKRASSFSAKMQAAGVSGRLSRANSTRETEVPRGKSFSERIAESREKERERDEKKARVEQSRSRGFGLQHIEGLKDRPASRAESALSTSTKTSQSTTSSARNLDKSHVRSTSDVTHASTPRSGSNFSQQAAHSRAPSATSRPTSAFGASRTASKYAEIADRDESSDAPSFESFSGLHLKSRDMQHNVIARTLEGKTVVTIPKLLKTVKAPDYDPPDMENDYVVLGIIASKSSPMTPKNAVRDRSIGNQDVDAHQSNKFMVIKLVDLKWELDLFLFDTGFSRFWKLSVGTLIAVLNPDIMPPRNRDTGKFSLKLTSSDDTVLEVGTARDLDFCHAMRKDGKECGSWIDGRKTEFCDFHLELQVEKSKRGRMEVNTMTGFGKGPSGTGKGGMFGGAGRGRPKGDELRREGKYHDRILHETMYIAPGVGGAARLLDQDEQPWDRTARAERHRKQLADKEKERELARKLGDLGTSAGSDYMRHKGAGLEKLPAGSQTPAHGPLNDKATSSEFLGLLDRKAEDVSLGPTKRKRAISNKSRTNAEPVGWGGAYKRGLLLSPARKDESVSSFSSRGTRDPSPVKKRARLLLPEKGIREPGRESLGTLDIGLIAAMDDDDDLEVV</sequence>
<dbReference type="EMBL" id="ML976984">
    <property type="protein sequence ID" value="KAF1959764.1"/>
    <property type="molecule type" value="Genomic_DNA"/>
</dbReference>
<evidence type="ECO:0000313" key="11">
    <source>
        <dbReference type="EMBL" id="KAF1959764.1"/>
    </source>
</evidence>
<evidence type="ECO:0000256" key="7">
    <source>
        <dbReference type="ARBA" id="ARBA00023242"/>
    </source>
</evidence>
<feature type="region of interest" description="Disordered" evidence="8">
    <location>
        <begin position="89"/>
        <end position="314"/>
    </location>
</feature>
<evidence type="ECO:0000259" key="10">
    <source>
        <dbReference type="Pfam" id="PF22379"/>
    </source>
</evidence>
<keyword evidence="7" id="KW-0539">Nucleus</keyword>
<feature type="domain" description="Zinc finger Mcm10/DnaG-type" evidence="9">
    <location>
        <begin position="488"/>
        <end position="533"/>
    </location>
</feature>
<evidence type="ECO:0000256" key="8">
    <source>
        <dbReference type="SAM" id="MobiDB-lite"/>
    </source>
</evidence>
<evidence type="ECO:0000256" key="5">
    <source>
        <dbReference type="ARBA" id="ARBA00022771"/>
    </source>
</evidence>
<reference evidence="11" key="1">
    <citation type="journal article" date="2020" name="Stud. Mycol.">
        <title>101 Dothideomycetes genomes: a test case for predicting lifestyles and emergence of pathogens.</title>
        <authorList>
            <person name="Haridas S."/>
            <person name="Albert R."/>
            <person name="Binder M."/>
            <person name="Bloem J."/>
            <person name="Labutti K."/>
            <person name="Salamov A."/>
            <person name="Andreopoulos B."/>
            <person name="Baker S."/>
            <person name="Barry K."/>
            <person name="Bills G."/>
            <person name="Bluhm B."/>
            <person name="Cannon C."/>
            <person name="Castanera R."/>
            <person name="Culley D."/>
            <person name="Daum C."/>
            <person name="Ezra D."/>
            <person name="Gonzalez J."/>
            <person name="Henrissat B."/>
            <person name="Kuo A."/>
            <person name="Liang C."/>
            <person name="Lipzen A."/>
            <person name="Lutzoni F."/>
            <person name="Magnuson J."/>
            <person name="Mondo S."/>
            <person name="Nolan M."/>
            <person name="Ohm R."/>
            <person name="Pangilinan J."/>
            <person name="Park H.-J."/>
            <person name="Ramirez L."/>
            <person name="Alfaro M."/>
            <person name="Sun H."/>
            <person name="Tritt A."/>
            <person name="Yoshinaga Y."/>
            <person name="Zwiers L.-H."/>
            <person name="Turgeon B."/>
            <person name="Goodwin S."/>
            <person name="Spatafora J."/>
            <person name="Crous P."/>
            <person name="Grigoriev I."/>
        </authorList>
    </citation>
    <scope>NUCLEOTIDE SEQUENCE</scope>
    <source>
        <strain evidence="11">CBS 675.92</strain>
    </source>
</reference>
<evidence type="ECO:0000256" key="4">
    <source>
        <dbReference type="ARBA" id="ARBA00022723"/>
    </source>
</evidence>
<dbReference type="PANTHER" id="PTHR13454">
    <property type="entry name" value="PROTEIN MCM10 HOMOLOG"/>
    <property type="match status" value="1"/>
</dbReference>
<dbReference type="GO" id="GO:0003697">
    <property type="term" value="F:single-stranded DNA binding"/>
    <property type="evidence" value="ECO:0007669"/>
    <property type="project" value="InterPro"/>
</dbReference>
<dbReference type="InterPro" id="IPR055065">
    <property type="entry name" value="OB_MCM10"/>
</dbReference>
<comment type="subcellular location">
    <subcellularLocation>
        <location evidence="1">Nucleus</location>
    </subcellularLocation>
</comment>
<evidence type="ECO:0000256" key="2">
    <source>
        <dbReference type="ARBA" id="ARBA00009679"/>
    </source>
</evidence>
<dbReference type="GO" id="GO:0003688">
    <property type="term" value="F:DNA replication origin binding"/>
    <property type="evidence" value="ECO:0007669"/>
    <property type="project" value="TreeGrafter"/>
</dbReference>
<feature type="region of interest" description="Disordered" evidence="8">
    <location>
        <begin position="604"/>
        <end position="623"/>
    </location>
</feature>
<keyword evidence="12" id="KW-1185">Reference proteome</keyword>
<proteinExistence type="inferred from homology"/>
<dbReference type="InterPro" id="IPR012340">
    <property type="entry name" value="NA-bd_OB-fold"/>
</dbReference>
<feature type="compositionally biased region" description="Gly residues" evidence="8">
    <location>
        <begin position="542"/>
        <end position="560"/>
    </location>
</feature>
<dbReference type="Proteomes" id="UP000800035">
    <property type="component" value="Unassembled WGS sequence"/>
</dbReference>
<evidence type="ECO:0000256" key="1">
    <source>
        <dbReference type="ARBA" id="ARBA00004123"/>
    </source>
</evidence>
<feature type="region of interest" description="Disordered" evidence="8">
    <location>
        <begin position="1"/>
        <end position="76"/>
    </location>
</feature>
<gene>
    <name evidence="11" type="ORF">CC80DRAFT_545204</name>
</gene>
<feature type="region of interest" description="Disordered" evidence="8">
    <location>
        <begin position="683"/>
        <end position="705"/>
    </location>
</feature>
<dbReference type="Gene3D" id="2.40.50.140">
    <property type="entry name" value="Nucleic acid-binding proteins"/>
    <property type="match status" value="1"/>
</dbReference>
<accession>A0A6A5U518</accession>
<dbReference type="FunFam" id="2.40.50.140:FF:000174">
    <property type="entry name" value="DNA replication licensing factor mcm10"/>
    <property type="match status" value="1"/>
</dbReference>
<dbReference type="InterPro" id="IPR040184">
    <property type="entry name" value="Mcm10"/>
</dbReference>
<feature type="compositionally biased region" description="Low complexity" evidence="8">
    <location>
        <begin position="107"/>
        <end position="116"/>
    </location>
</feature>
<evidence type="ECO:0000256" key="6">
    <source>
        <dbReference type="ARBA" id="ARBA00022833"/>
    </source>
</evidence>
<feature type="compositionally biased region" description="Basic and acidic residues" evidence="8">
    <location>
        <begin position="189"/>
        <end position="226"/>
    </location>
</feature>
<evidence type="ECO:0000313" key="12">
    <source>
        <dbReference type="Proteomes" id="UP000800035"/>
    </source>
</evidence>
<dbReference type="Pfam" id="PF09329">
    <property type="entry name" value="zf-primase"/>
    <property type="match status" value="1"/>
</dbReference>
<protein>
    <submittedName>
        <fullName evidence="11">Uncharacterized protein</fullName>
    </submittedName>
</protein>
<dbReference type="Pfam" id="PF22379">
    <property type="entry name" value="OB_MCM10"/>
    <property type="match status" value="1"/>
</dbReference>
<dbReference type="AlphaFoldDB" id="A0A6A5U518"/>
<dbReference type="GO" id="GO:0043596">
    <property type="term" value="C:nuclear replication fork"/>
    <property type="evidence" value="ECO:0007669"/>
    <property type="project" value="TreeGrafter"/>
</dbReference>
<dbReference type="GO" id="GO:0006270">
    <property type="term" value="P:DNA replication initiation"/>
    <property type="evidence" value="ECO:0007669"/>
    <property type="project" value="InterPro"/>
</dbReference>
<feature type="compositionally biased region" description="Low complexity" evidence="8">
    <location>
        <begin position="251"/>
        <end position="263"/>
    </location>
</feature>
<comment type="similarity">
    <text evidence="2">Belongs to the MCM10 family.</text>
</comment>
<keyword evidence="6" id="KW-0862">Zinc</keyword>
<feature type="compositionally biased region" description="Polar residues" evidence="8">
    <location>
        <begin position="273"/>
        <end position="307"/>
    </location>
</feature>
<feature type="compositionally biased region" description="Acidic residues" evidence="8">
    <location>
        <begin position="61"/>
        <end position="73"/>
    </location>
</feature>
<evidence type="ECO:0000259" key="9">
    <source>
        <dbReference type="Pfam" id="PF09329"/>
    </source>
</evidence>
<dbReference type="PANTHER" id="PTHR13454:SF11">
    <property type="entry name" value="PROTEIN MCM10 HOMOLOG"/>
    <property type="match status" value="1"/>
</dbReference>
<feature type="region of interest" description="Disordered" evidence="8">
    <location>
        <begin position="538"/>
        <end position="568"/>
    </location>
</feature>
<keyword evidence="3" id="KW-0235">DNA replication</keyword>